<name>A0A5N5WKQ6_9EURO</name>
<dbReference type="CDD" id="cd18186">
    <property type="entry name" value="BTB_POZ_ZBTB_KLHL-like"/>
    <property type="match status" value="1"/>
</dbReference>
<keyword evidence="3" id="KW-1185">Reference proteome</keyword>
<reference evidence="2 3" key="1">
    <citation type="submission" date="2019-04" db="EMBL/GenBank/DDBJ databases">
        <title>Friends and foes A comparative genomics study of 23 Aspergillus species from section Flavi.</title>
        <authorList>
            <consortium name="DOE Joint Genome Institute"/>
            <person name="Kjaerbolling I."/>
            <person name="Vesth T."/>
            <person name="Frisvad J.C."/>
            <person name="Nybo J.L."/>
            <person name="Theobald S."/>
            <person name="Kildgaard S."/>
            <person name="Isbrandt T."/>
            <person name="Kuo A."/>
            <person name="Sato A."/>
            <person name="Lyhne E.K."/>
            <person name="Kogle M.E."/>
            <person name="Wiebenga A."/>
            <person name="Kun R.S."/>
            <person name="Lubbers R.J."/>
            <person name="Makela M.R."/>
            <person name="Barry K."/>
            <person name="Chovatia M."/>
            <person name="Clum A."/>
            <person name="Daum C."/>
            <person name="Haridas S."/>
            <person name="He G."/>
            <person name="LaButti K."/>
            <person name="Lipzen A."/>
            <person name="Mondo S."/>
            <person name="Riley R."/>
            <person name="Salamov A."/>
            <person name="Simmons B.A."/>
            <person name="Magnuson J.K."/>
            <person name="Henrissat B."/>
            <person name="Mortensen U.H."/>
            <person name="Larsen T.O."/>
            <person name="Devries R.P."/>
            <person name="Grigoriev I.V."/>
            <person name="Machida M."/>
            <person name="Baker S.E."/>
            <person name="Andersen M.R."/>
        </authorList>
    </citation>
    <scope>NUCLEOTIDE SEQUENCE [LARGE SCALE GENOMIC DNA]</scope>
    <source>
        <strain evidence="2 3">CBS 151.66</strain>
    </source>
</reference>
<evidence type="ECO:0000313" key="3">
    <source>
        <dbReference type="Proteomes" id="UP000326565"/>
    </source>
</evidence>
<dbReference type="OrthoDB" id="6359816at2759"/>
<evidence type="ECO:0000259" key="1">
    <source>
        <dbReference type="PROSITE" id="PS50097"/>
    </source>
</evidence>
<dbReference type="InterPro" id="IPR011333">
    <property type="entry name" value="SKP1/BTB/POZ_sf"/>
</dbReference>
<proteinExistence type="predicted"/>
<dbReference type="PANTHER" id="PTHR47843:SF5">
    <property type="entry name" value="BTB_POZ DOMAIN PROTEIN"/>
    <property type="match status" value="1"/>
</dbReference>
<gene>
    <name evidence="2" type="ORF">BDV29DRAFT_195331</name>
</gene>
<dbReference type="Pfam" id="PF00651">
    <property type="entry name" value="BTB"/>
    <property type="match status" value="1"/>
</dbReference>
<accession>A0A5N5WKQ6</accession>
<sequence length="172" mass="19375">MRFEPKYSGLAISCGDESYSVHRCVVCTQSGFFAKACDGVFMEASTRTINLQEGDPALVKQMVEYLYTMDYRVGAHALVSFQDEEIQRDQPERSTVNPLSSRALMYSLADGMLIKGLKPRSRQNVQRELVQGLEVNFPQVILETYNSIPANDRGLRDLAVKMTMDHLTALRS</sequence>
<dbReference type="PROSITE" id="PS50097">
    <property type="entry name" value="BTB"/>
    <property type="match status" value="1"/>
</dbReference>
<dbReference type="EMBL" id="ML732369">
    <property type="protein sequence ID" value="KAB8068859.1"/>
    <property type="molecule type" value="Genomic_DNA"/>
</dbReference>
<dbReference type="AlphaFoldDB" id="A0A5N5WKQ6"/>
<dbReference type="InterPro" id="IPR000210">
    <property type="entry name" value="BTB/POZ_dom"/>
</dbReference>
<dbReference type="PANTHER" id="PTHR47843">
    <property type="entry name" value="BTB DOMAIN-CONTAINING PROTEIN-RELATED"/>
    <property type="match status" value="1"/>
</dbReference>
<evidence type="ECO:0000313" key="2">
    <source>
        <dbReference type="EMBL" id="KAB8068859.1"/>
    </source>
</evidence>
<organism evidence="2 3">
    <name type="scientific">Aspergillus leporis</name>
    <dbReference type="NCBI Taxonomy" id="41062"/>
    <lineage>
        <taxon>Eukaryota</taxon>
        <taxon>Fungi</taxon>
        <taxon>Dikarya</taxon>
        <taxon>Ascomycota</taxon>
        <taxon>Pezizomycotina</taxon>
        <taxon>Eurotiomycetes</taxon>
        <taxon>Eurotiomycetidae</taxon>
        <taxon>Eurotiales</taxon>
        <taxon>Aspergillaceae</taxon>
        <taxon>Aspergillus</taxon>
        <taxon>Aspergillus subgen. Circumdati</taxon>
    </lineage>
</organism>
<dbReference type="Gene3D" id="3.30.710.10">
    <property type="entry name" value="Potassium Channel Kv1.1, Chain A"/>
    <property type="match status" value="1"/>
</dbReference>
<protein>
    <recommendedName>
        <fullName evidence="1">BTB domain-containing protein</fullName>
    </recommendedName>
</protein>
<dbReference type="Proteomes" id="UP000326565">
    <property type="component" value="Unassembled WGS sequence"/>
</dbReference>
<feature type="domain" description="BTB" evidence="1">
    <location>
        <begin position="8"/>
        <end position="75"/>
    </location>
</feature>
<dbReference type="SUPFAM" id="SSF54695">
    <property type="entry name" value="POZ domain"/>
    <property type="match status" value="1"/>
</dbReference>